<dbReference type="GO" id="GO:0009024">
    <property type="term" value="F:tagatose-6-phosphate kinase activity"/>
    <property type="evidence" value="ECO:0007669"/>
    <property type="project" value="UniProtKB-EC"/>
</dbReference>
<dbReference type="GO" id="GO:0005829">
    <property type="term" value="C:cytosol"/>
    <property type="evidence" value="ECO:0007669"/>
    <property type="project" value="TreeGrafter"/>
</dbReference>
<keyword evidence="2 6" id="KW-0808">Transferase</keyword>
<evidence type="ECO:0000256" key="6">
    <source>
        <dbReference type="PIRNR" id="PIRNR000535"/>
    </source>
</evidence>
<dbReference type="PIRSF" id="PIRSF000535">
    <property type="entry name" value="1PFK/6PFK/LacC"/>
    <property type="match status" value="1"/>
</dbReference>
<evidence type="ECO:0000313" key="8">
    <source>
        <dbReference type="EMBL" id="HIV02719.1"/>
    </source>
</evidence>
<comment type="caution">
    <text evidence="8">The sequence shown here is derived from an EMBL/GenBank/DDBJ whole genome shotgun (WGS) entry which is preliminary data.</text>
</comment>
<dbReference type="InterPro" id="IPR002173">
    <property type="entry name" value="Carboh/pur_kinase_PfkB_CS"/>
</dbReference>
<keyword evidence="3 6" id="KW-0547">Nucleotide-binding</keyword>
<dbReference type="PROSITE" id="PS00584">
    <property type="entry name" value="PFKB_KINASES_2"/>
    <property type="match status" value="1"/>
</dbReference>
<evidence type="ECO:0000256" key="3">
    <source>
        <dbReference type="ARBA" id="ARBA00022741"/>
    </source>
</evidence>
<dbReference type="InterPro" id="IPR029056">
    <property type="entry name" value="Ribokinase-like"/>
</dbReference>
<evidence type="ECO:0000313" key="9">
    <source>
        <dbReference type="Proteomes" id="UP000886743"/>
    </source>
</evidence>
<sequence length="320" mass="34272">MRNMISALTLSPAIDKTVYIDGFRVDEVNKAQGCCQVPGSKGVNVARILAACGVESVCFGFIGGEGGRYVADALRADGVKSEFVDVDYDIRTNIKLVDLQSGTYTDINFPGGTPSAQNLDALRAKTRVLARESALIALGGSVPPGVDERIYYELAQIANEEGARVSLDCYNAPLRHALRAKPLVIKPNLEELEMTFGQRFATLEAIIEKAQALCRDGIENVLVSLGADGAVAVCGGDVFRLYTDDLPVYNTVGAGDAFLSGFLYGWKNGMETVACLRHCISFSQAVVSSRADEAKTLAQLTRYVPTARVEPIYTQGGGRG</sequence>
<comment type="catalytic activity">
    <reaction evidence="6">
        <text>D-tagatofuranose 6-phosphate + ATP = D-tagatofuranose 1,6-bisphosphate + ADP + H(+)</text>
        <dbReference type="Rhea" id="RHEA:12420"/>
        <dbReference type="ChEBI" id="CHEBI:15378"/>
        <dbReference type="ChEBI" id="CHEBI:30616"/>
        <dbReference type="ChEBI" id="CHEBI:58694"/>
        <dbReference type="ChEBI" id="CHEBI:58695"/>
        <dbReference type="ChEBI" id="CHEBI:456216"/>
        <dbReference type="EC" id="2.7.1.144"/>
    </reaction>
</comment>
<evidence type="ECO:0000256" key="4">
    <source>
        <dbReference type="ARBA" id="ARBA00022777"/>
    </source>
</evidence>
<dbReference type="GO" id="GO:0005524">
    <property type="term" value="F:ATP binding"/>
    <property type="evidence" value="ECO:0007669"/>
    <property type="project" value="UniProtKB-KW"/>
</dbReference>
<dbReference type="SUPFAM" id="SSF53613">
    <property type="entry name" value="Ribokinase-like"/>
    <property type="match status" value="1"/>
</dbReference>
<dbReference type="PANTHER" id="PTHR46566">
    <property type="entry name" value="1-PHOSPHOFRUCTOKINASE-RELATED"/>
    <property type="match status" value="1"/>
</dbReference>
<comment type="pathway">
    <text evidence="6">Carbohydrate metabolism; D-tagatose 6-phosphate degradation; D-glyceraldehyde 3-phosphate and glycerone phosphate from D-tagatose 6-phosphate: step 1/2.</text>
</comment>
<keyword evidence="4" id="KW-0418">Kinase</keyword>
<name>A0A9D1NHF3_9FIRM</name>
<gene>
    <name evidence="8" type="ORF">IAC74_04030</name>
</gene>
<reference evidence="8" key="1">
    <citation type="submission" date="2020-10" db="EMBL/GenBank/DDBJ databases">
        <authorList>
            <person name="Gilroy R."/>
        </authorList>
    </citation>
    <scope>NUCLEOTIDE SEQUENCE</scope>
    <source>
        <strain evidence="8">4920</strain>
    </source>
</reference>
<keyword evidence="5 6" id="KW-0067">ATP-binding</keyword>
<organism evidence="8 9">
    <name type="scientific">Candidatus Aphodoplasma excrementigallinarum</name>
    <dbReference type="NCBI Taxonomy" id="2840673"/>
    <lineage>
        <taxon>Bacteria</taxon>
        <taxon>Bacillati</taxon>
        <taxon>Bacillota</taxon>
        <taxon>Clostridia</taxon>
        <taxon>Eubacteriales</taxon>
        <taxon>Candidatus Aphodoplasma</taxon>
    </lineage>
</organism>
<dbReference type="Gene3D" id="3.40.1190.20">
    <property type="match status" value="1"/>
</dbReference>
<evidence type="ECO:0000256" key="5">
    <source>
        <dbReference type="ARBA" id="ARBA00022840"/>
    </source>
</evidence>
<reference evidence="8" key="2">
    <citation type="journal article" date="2021" name="PeerJ">
        <title>Extensive microbial diversity within the chicken gut microbiome revealed by metagenomics and culture.</title>
        <authorList>
            <person name="Gilroy R."/>
            <person name="Ravi A."/>
            <person name="Getino M."/>
            <person name="Pursley I."/>
            <person name="Horton D.L."/>
            <person name="Alikhan N.F."/>
            <person name="Baker D."/>
            <person name="Gharbi K."/>
            <person name="Hall N."/>
            <person name="Watson M."/>
            <person name="Adriaenssens E.M."/>
            <person name="Foster-Nyarko E."/>
            <person name="Jarju S."/>
            <person name="Secka A."/>
            <person name="Antonio M."/>
            <person name="Oren A."/>
            <person name="Chaudhuri R.R."/>
            <person name="La Ragione R."/>
            <person name="Hildebrand F."/>
            <person name="Pallen M.J."/>
        </authorList>
    </citation>
    <scope>NUCLEOTIDE SEQUENCE</scope>
    <source>
        <strain evidence="8">4920</strain>
    </source>
</reference>
<dbReference type="AlphaFoldDB" id="A0A9D1NHF3"/>
<evidence type="ECO:0000256" key="1">
    <source>
        <dbReference type="ARBA" id="ARBA00005380"/>
    </source>
</evidence>
<feature type="domain" description="Carbohydrate kinase PfkB" evidence="7">
    <location>
        <begin position="12"/>
        <end position="290"/>
    </location>
</feature>
<dbReference type="InterPro" id="IPR011611">
    <property type="entry name" value="PfkB_dom"/>
</dbReference>
<dbReference type="GO" id="GO:0005988">
    <property type="term" value="P:lactose metabolic process"/>
    <property type="evidence" value="ECO:0007669"/>
    <property type="project" value="UniProtKB-KW"/>
</dbReference>
<dbReference type="EMBL" id="DVOF01000119">
    <property type="protein sequence ID" value="HIV02719.1"/>
    <property type="molecule type" value="Genomic_DNA"/>
</dbReference>
<dbReference type="InterPro" id="IPR017583">
    <property type="entry name" value="Tagatose/fructose_Pkinase"/>
</dbReference>
<dbReference type="Proteomes" id="UP000886743">
    <property type="component" value="Unassembled WGS sequence"/>
</dbReference>
<accession>A0A9D1NHF3</accession>
<dbReference type="EC" id="2.7.1.144" evidence="6"/>
<keyword evidence="6" id="KW-0423">Lactose metabolism</keyword>
<dbReference type="NCBIfam" id="TIGR03168">
    <property type="entry name" value="1-PFK"/>
    <property type="match status" value="1"/>
</dbReference>
<dbReference type="PANTHER" id="PTHR46566:SF2">
    <property type="entry name" value="ATP-DEPENDENT 6-PHOSPHOFRUCTOKINASE ISOZYME 2"/>
    <property type="match status" value="1"/>
</dbReference>
<dbReference type="Pfam" id="PF00294">
    <property type="entry name" value="PfkB"/>
    <property type="match status" value="1"/>
</dbReference>
<proteinExistence type="inferred from homology"/>
<protein>
    <recommendedName>
        <fullName evidence="6">Tagatose-6-phosphate kinase</fullName>
        <ecNumber evidence="6">2.7.1.144</ecNumber>
    </recommendedName>
</protein>
<dbReference type="GO" id="GO:0008443">
    <property type="term" value="F:phosphofructokinase activity"/>
    <property type="evidence" value="ECO:0007669"/>
    <property type="project" value="TreeGrafter"/>
</dbReference>
<evidence type="ECO:0000259" key="7">
    <source>
        <dbReference type="Pfam" id="PF00294"/>
    </source>
</evidence>
<comment type="similarity">
    <text evidence="6">Belongs to the carbohydrate kinase PfkB family. LacC subfamily.</text>
</comment>
<evidence type="ECO:0000256" key="2">
    <source>
        <dbReference type="ARBA" id="ARBA00022679"/>
    </source>
</evidence>
<dbReference type="CDD" id="cd01164">
    <property type="entry name" value="FruK_PfkB_like"/>
    <property type="match status" value="1"/>
</dbReference>
<comment type="similarity">
    <text evidence="1">Belongs to the carbohydrate kinase pfkB family.</text>
</comment>